<dbReference type="InterPro" id="IPR004136">
    <property type="entry name" value="NMO"/>
</dbReference>
<proteinExistence type="predicted"/>
<dbReference type="GO" id="GO:0018580">
    <property type="term" value="F:nitronate monooxygenase activity"/>
    <property type="evidence" value="ECO:0007669"/>
    <property type="project" value="InterPro"/>
</dbReference>
<name>I0YIJ9_COCSC</name>
<gene>
    <name evidence="4" type="ORF">COCSUDRAFT_68344</name>
</gene>
<reference evidence="4 5" key="1">
    <citation type="journal article" date="2012" name="Genome Biol.">
        <title>The genome of the polar eukaryotic microalga coccomyxa subellipsoidea reveals traits of cold adaptation.</title>
        <authorList>
            <person name="Blanc G."/>
            <person name="Agarkova I."/>
            <person name="Grimwood J."/>
            <person name="Kuo A."/>
            <person name="Brueggeman A."/>
            <person name="Dunigan D."/>
            <person name="Gurnon J."/>
            <person name="Ladunga I."/>
            <person name="Lindquist E."/>
            <person name="Lucas S."/>
            <person name="Pangilinan J."/>
            <person name="Proschold T."/>
            <person name="Salamov A."/>
            <person name="Schmutz J."/>
            <person name="Weeks D."/>
            <person name="Yamada T."/>
            <person name="Claverie J.M."/>
            <person name="Grigoriev I."/>
            <person name="Van Etten J."/>
            <person name="Lomsadze A."/>
            <person name="Borodovsky M."/>
        </authorList>
    </citation>
    <scope>NUCLEOTIDE SEQUENCE [LARGE SCALE GENOMIC DNA]</scope>
    <source>
        <strain evidence="4 5">C-169</strain>
    </source>
</reference>
<accession>I0YIJ9</accession>
<dbReference type="PANTHER" id="PTHR32332">
    <property type="entry name" value="2-NITROPROPANE DIOXYGENASE"/>
    <property type="match status" value="1"/>
</dbReference>
<keyword evidence="5" id="KW-1185">Reference proteome</keyword>
<dbReference type="GeneID" id="17036224"/>
<keyword evidence="2" id="KW-0288">FMN</keyword>
<dbReference type="Proteomes" id="UP000007264">
    <property type="component" value="Unassembled WGS sequence"/>
</dbReference>
<organism evidence="4 5">
    <name type="scientific">Coccomyxa subellipsoidea (strain C-169)</name>
    <name type="common">Green microalga</name>
    <dbReference type="NCBI Taxonomy" id="574566"/>
    <lineage>
        <taxon>Eukaryota</taxon>
        <taxon>Viridiplantae</taxon>
        <taxon>Chlorophyta</taxon>
        <taxon>core chlorophytes</taxon>
        <taxon>Trebouxiophyceae</taxon>
        <taxon>Trebouxiophyceae incertae sedis</taxon>
        <taxon>Coccomyxaceae</taxon>
        <taxon>Coccomyxa</taxon>
        <taxon>Coccomyxa subellipsoidea</taxon>
    </lineage>
</organism>
<dbReference type="KEGG" id="csl:COCSUDRAFT_68344"/>
<evidence type="ECO:0000256" key="1">
    <source>
        <dbReference type="ARBA" id="ARBA00022630"/>
    </source>
</evidence>
<dbReference type="RefSeq" id="XP_005642762.1">
    <property type="nucleotide sequence ID" value="XM_005642705.1"/>
</dbReference>
<dbReference type="PANTHER" id="PTHR32332:SF31">
    <property type="entry name" value="2-NITROPROPANE DIOXYGENASE FAMILY, PUTATIVE (AFU_ORTHOLOGUE AFUA_2G09850)-RELATED"/>
    <property type="match status" value="1"/>
</dbReference>
<dbReference type="InterPro" id="IPR013785">
    <property type="entry name" value="Aldolase_TIM"/>
</dbReference>
<evidence type="ECO:0000256" key="2">
    <source>
        <dbReference type="ARBA" id="ARBA00022643"/>
    </source>
</evidence>
<dbReference type="AlphaFoldDB" id="I0YIJ9"/>
<dbReference type="CDD" id="cd04730">
    <property type="entry name" value="NPD_like"/>
    <property type="match status" value="1"/>
</dbReference>
<evidence type="ECO:0000313" key="5">
    <source>
        <dbReference type="Proteomes" id="UP000007264"/>
    </source>
</evidence>
<comment type="caution">
    <text evidence="4">The sequence shown here is derived from an EMBL/GenBank/DDBJ whole genome shotgun (WGS) entry which is preliminary data.</text>
</comment>
<dbReference type="OrthoDB" id="10265891at2759"/>
<evidence type="ECO:0000256" key="3">
    <source>
        <dbReference type="ARBA" id="ARBA00023002"/>
    </source>
</evidence>
<dbReference type="EMBL" id="AGSI01000025">
    <property type="protein sequence ID" value="EIE18218.1"/>
    <property type="molecule type" value="Genomic_DNA"/>
</dbReference>
<keyword evidence="1" id="KW-0285">Flavoprotein</keyword>
<dbReference type="SUPFAM" id="SSF51412">
    <property type="entry name" value="Inosine monophosphate dehydrogenase (IMPDH)"/>
    <property type="match status" value="1"/>
</dbReference>
<dbReference type="Pfam" id="PF03060">
    <property type="entry name" value="NMO"/>
    <property type="match status" value="1"/>
</dbReference>
<sequence>MAGVSGPALAAAVARAGGLGLLGAARYTEAQLRKEFGDAQQLAKGKGAVGIGLMAFTNTQLLATAIDLNPHTIWLSFGDVAPMAAQVKAAGIKLMIQVQSVEQAVRAVSLGADAIVAQGTESGGHGASPTGTFCFVPEVVDAVAGIAAETGAPPVPVLAAGGVADGRQVAAALALGASGAVLGTVLVATEESMFPAAWKERYVASSADDTARTVLFDALGPIEWPRGIDGRALRNRFTDANQEQLLGKASVHRCTFPDYILENSYCVKKQERADERERMQAELDSGRAEADPEVAPLWCGAGVGLIHSIPPAETLVRGIVADAAATVAKLHSLVES</sequence>
<keyword evidence="3" id="KW-0560">Oxidoreductase</keyword>
<evidence type="ECO:0000313" key="4">
    <source>
        <dbReference type="EMBL" id="EIE18218.1"/>
    </source>
</evidence>
<dbReference type="eggNOG" id="ENOG502QQW7">
    <property type="taxonomic scope" value="Eukaryota"/>
</dbReference>
<protein>
    <submittedName>
        <fullName evidence="4">NPD-domain-containing protein</fullName>
    </submittedName>
</protein>
<dbReference type="Gene3D" id="3.20.20.70">
    <property type="entry name" value="Aldolase class I"/>
    <property type="match status" value="1"/>
</dbReference>
<dbReference type="STRING" id="574566.I0YIJ9"/>